<evidence type="ECO:0000313" key="2">
    <source>
        <dbReference type="EMBL" id="CAC5373596.1"/>
    </source>
</evidence>
<evidence type="ECO:0008006" key="4">
    <source>
        <dbReference type="Google" id="ProtNLM"/>
    </source>
</evidence>
<dbReference type="AlphaFoldDB" id="A0A6J8ATU8"/>
<name>A0A6J8ATU8_MYTCO</name>
<dbReference type="EMBL" id="CACVKT020001915">
    <property type="protein sequence ID" value="CAC5373596.1"/>
    <property type="molecule type" value="Genomic_DNA"/>
</dbReference>
<organism evidence="2 3">
    <name type="scientific">Mytilus coruscus</name>
    <name type="common">Sea mussel</name>
    <dbReference type="NCBI Taxonomy" id="42192"/>
    <lineage>
        <taxon>Eukaryota</taxon>
        <taxon>Metazoa</taxon>
        <taxon>Spiralia</taxon>
        <taxon>Lophotrochozoa</taxon>
        <taxon>Mollusca</taxon>
        <taxon>Bivalvia</taxon>
        <taxon>Autobranchia</taxon>
        <taxon>Pteriomorphia</taxon>
        <taxon>Mytilida</taxon>
        <taxon>Mytiloidea</taxon>
        <taxon>Mytilidae</taxon>
        <taxon>Mytilinae</taxon>
        <taxon>Mytilus</taxon>
    </lineage>
</organism>
<gene>
    <name evidence="2" type="ORF">MCOR_11309</name>
</gene>
<feature type="transmembrane region" description="Helical" evidence="1">
    <location>
        <begin position="128"/>
        <end position="154"/>
    </location>
</feature>
<evidence type="ECO:0000256" key="1">
    <source>
        <dbReference type="SAM" id="Phobius"/>
    </source>
</evidence>
<evidence type="ECO:0000313" key="3">
    <source>
        <dbReference type="Proteomes" id="UP000507470"/>
    </source>
</evidence>
<keyword evidence="1" id="KW-0812">Transmembrane</keyword>
<reference evidence="2 3" key="1">
    <citation type="submission" date="2020-06" db="EMBL/GenBank/DDBJ databases">
        <authorList>
            <person name="Li R."/>
            <person name="Bekaert M."/>
        </authorList>
    </citation>
    <scope>NUCLEOTIDE SEQUENCE [LARGE SCALE GENOMIC DNA]</scope>
    <source>
        <strain evidence="3">wild</strain>
    </source>
</reference>
<dbReference type="OrthoDB" id="6126041at2759"/>
<feature type="transmembrane region" description="Helical" evidence="1">
    <location>
        <begin position="89"/>
        <end position="108"/>
    </location>
</feature>
<feature type="transmembrane region" description="Helical" evidence="1">
    <location>
        <begin position="30"/>
        <end position="51"/>
    </location>
</feature>
<dbReference type="Proteomes" id="UP000507470">
    <property type="component" value="Unassembled WGS sequence"/>
</dbReference>
<protein>
    <recommendedName>
        <fullName evidence="4">Transmembrane protein</fullName>
    </recommendedName>
</protein>
<keyword evidence="1" id="KW-0472">Membrane</keyword>
<sequence>MIHNEHIDPTTTEPVPSNIHRSLGVDKLKLFAGIHIGIGVACMIACTVGLITNMKRKDSCCYDYSCMNDYSYNSDYSPNRKCRGHTTIMILYVTCLCLSLWYLLTGMIPLCMTDSRKPKWKCLKITFLVFSIISAVVFSPAMLSIGLLSIFIIILENNGDILTVSAIIDACAVIEMIVAITSATYCCCCSEMLPGNQQDVVIFNPIQERVIHAVTQFQGPPVNQYGVLIPQGYQQQHFTPNTHIQIMTQQSPGQVLPPAMQGPQIQQHNGMANVN</sequence>
<keyword evidence="3" id="KW-1185">Reference proteome</keyword>
<accession>A0A6J8ATU8</accession>
<feature type="transmembrane region" description="Helical" evidence="1">
    <location>
        <begin position="161"/>
        <end position="185"/>
    </location>
</feature>
<proteinExistence type="predicted"/>
<keyword evidence="1" id="KW-1133">Transmembrane helix</keyword>